<evidence type="ECO:0000256" key="6">
    <source>
        <dbReference type="SAM" id="MobiDB-lite"/>
    </source>
</evidence>
<gene>
    <name evidence="9" type="ORF">BGZ96_007715</name>
</gene>
<keyword evidence="10" id="KW-1185">Reference proteome</keyword>
<keyword evidence="2 5" id="KW-0479">Metal-binding</keyword>
<feature type="domain" description="C3H1-type" evidence="8">
    <location>
        <begin position="1"/>
        <end position="27"/>
    </location>
</feature>
<dbReference type="InterPro" id="IPR036855">
    <property type="entry name" value="Znf_CCCH_sf"/>
</dbReference>
<evidence type="ECO:0000256" key="3">
    <source>
        <dbReference type="ARBA" id="ARBA00022771"/>
    </source>
</evidence>
<accession>A0ABQ7K0X4</accession>
<dbReference type="SMART" id="SM00356">
    <property type="entry name" value="ZnF_C3H1"/>
    <property type="match status" value="2"/>
</dbReference>
<evidence type="ECO:0000259" key="7">
    <source>
        <dbReference type="PROSITE" id="PS50089"/>
    </source>
</evidence>
<dbReference type="Gene3D" id="3.30.40.10">
    <property type="entry name" value="Zinc/RING finger domain, C3HC4 (zinc finger)"/>
    <property type="match status" value="1"/>
</dbReference>
<name>A0ABQ7K0X4_9FUNG</name>
<feature type="region of interest" description="Disordered" evidence="6">
    <location>
        <begin position="194"/>
        <end position="217"/>
    </location>
</feature>
<feature type="domain" description="C3H1-type" evidence="8">
    <location>
        <begin position="157"/>
        <end position="187"/>
    </location>
</feature>
<evidence type="ECO:0008006" key="11">
    <source>
        <dbReference type="Google" id="ProtNLM"/>
    </source>
</evidence>
<dbReference type="InterPro" id="IPR018957">
    <property type="entry name" value="Znf_C3HC4_RING-type"/>
</dbReference>
<dbReference type="SUPFAM" id="SSF57850">
    <property type="entry name" value="RING/U-box"/>
    <property type="match status" value="1"/>
</dbReference>
<proteinExistence type="predicted"/>
<feature type="compositionally biased region" description="Acidic residues" evidence="6">
    <location>
        <begin position="330"/>
        <end position="374"/>
    </location>
</feature>
<keyword evidence="4 5" id="KW-0862">Zinc</keyword>
<keyword evidence="3 5" id="KW-0863">Zinc-finger</keyword>
<sequence>MSTRPCRFFLQGTCRNGADCHFYHEGFSGISRNLLTGDSGMSFPTSVEHNDAMTTLEDHGKSDEDENEDNKCAICFEVPSTFGLLASCNHAFCLTCIRTWRSKDIEQDMRSSEQDRTSVTKACPNCRTQSLFVVPSSYFPSTPEQKEAIIQNYKVVSARRPCKYFKESGERHWCPFGDDCFFAHLDAQGERCKVNPQSNPRLNRRRDRSSFGGSGIGGSRSLFRRRAGFEGFGGYSTNYGGRGRYQSAARQRAHQEMMEDLAYIQMSTTNIAHNQLEQLQGLLVQLARLGVDDSNLTPNDRTQLRVFSEVLEDYAPGLRDIGPEVYYDGDVGDGEHDYDEDEDEDDYEDDEDFEDEDDDDDDEDDDDEEADSETSLERDEREAFEEFGDGLYSFQTIFQSTSPRAQATAVSSAVPDYDIDAYHDRVWAEYEGYY</sequence>
<keyword evidence="1" id="KW-0808">Transferase</keyword>
<feature type="domain" description="RING-type" evidence="7">
    <location>
        <begin position="72"/>
        <end position="127"/>
    </location>
</feature>
<dbReference type="InterPro" id="IPR045072">
    <property type="entry name" value="MKRN-like"/>
</dbReference>
<dbReference type="InterPro" id="IPR017907">
    <property type="entry name" value="Znf_RING_CS"/>
</dbReference>
<dbReference type="SMART" id="SM00184">
    <property type="entry name" value="RING"/>
    <property type="match status" value="1"/>
</dbReference>
<dbReference type="Proteomes" id="UP001194696">
    <property type="component" value="Unassembled WGS sequence"/>
</dbReference>
<dbReference type="SUPFAM" id="SSF48371">
    <property type="entry name" value="ARM repeat"/>
    <property type="match status" value="1"/>
</dbReference>
<protein>
    <recommendedName>
        <fullName evidence="11">RING-type E3 ubiquitin transferase</fullName>
    </recommendedName>
</protein>
<evidence type="ECO:0000313" key="9">
    <source>
        <dbReference type="EMBL" id="KAG0288555.1"/>
    </source>
</evidence>
<feature type="region of interest" description="Disordered" evidence="6">
    <location>
        <begin position="319"/>
        <end position="381"/>
    </location>
</feature>
<evidence type="ECO:0000259" key="8">
    <source>
        <dbReference type="PROSITE" id="PS50103"/>
    </source>
</evidence>
<dbReference type="Gene3D" id="2.30.30.1190">
    <property type="match status" value="1"/>
</dbReference>
<evidence type="ECO:0000256" key="2">
    <source>
        <dbReference type="ARBA" id="ARBA00022723"/>
    </source>
</evidence>
<dbReference type="PANTHER" id="PTHR11224:SF10">
    <property type="entry name" value="IP09428P-RELATED"/>
    <property type="match status" value="1"/>
</dbReference>
<comment type="caution">
    <text evidence="9">The sequence shown here is derived from an EMBL/GenBank/DDBJ whole genome shotgun (WGS) entry which is preliminary data.</text>
</comment>
<dbReference type="Pfam" id="PF00097">
    <property type="entry name" value="zf-C3HC4"/>
    <property type="match status" value="1"/>
</dbReference>
<dbReference type="PROSITE" id="PS50089">
    <property type="entry name" value="ZF_RING_2"/>
    <property type="match status" value="1"/>
</dbReference>
<dbReference type="InterPro" id="IPR016024">
    <property type="entry name" value="ARM-type_fold"/>
</dbReference>
<evidence type="ECO:0000313" key="10">
    <source>
        <dbReference type="Proteomes" id="UP001194696"/>
    </source>
</evidence>
<feature type="zinc finger region" description="C3H1-type" evidence="5">
    <location>
        <begin position="157"/>
        <end position="187"/>
    </location>
</feature>
<evidence type="ECO:0000256" key="1">
    <source>
        <dbReference type="ARBA" id="ARBA00022679"/>
    </source>
</evidence>
<dbReference type="PANTHER" id="PTHR11224">
    <property type="entry name" value="MAKORIN-RELATED"/>
    <property type="match status" value="1"/>
</dbReference>
<organism evidence="9 10">
    <name type="scientific">Linnemannia gamsii</name>
    <dbReference type="NCBI Taxonomy" id="64522"/>
    <lineage>
        <taxon>Eukaryota</taxon>
        <taxon>Fungi</taxon>
        <taxon>Fungi incertae sedis</taxon>
        <taxon>Mucoromycota</taxon>
        <taxon>Mortierellomycotina</taxon>
        <taxon>Mortierellomycetes</taxon>
        <taxon>Mortierellales</taxon>
        <taxon>Mortierellaceae</taxon>
        <taxon>Linnemannia</taxon>
    </lineage>
</organism>
<dbReference type="InterPro" id="IPR001841">
    <property type="entry name" value="Znf_RING"/>
</dbReference>
<dbReference type="InterPro" id="IPR013083">
    <property type="entry name" value="Znf_RING/FYVE/PHD"/>
</dbReference>
<dbReference type="PROSITE" id="PS00518">
    <property type="entry name" value="ZF_RING_1"/>
    <property type="match status" value="1"/>
</dbReference>
<feature type="zinc finger region" description="C3H1-type" evidence="5">
    <location>
        <begin position="1"/>
        <end position="27"/>
    </location>
</feature>
<dbReference type="SUPFAM" id="SSF90229">
    <property type="entry name" value="CCCH zinc finger"/>
    <property type="match status" value="1"/>
</dbReference>
<evidence type="ECO:0000256" key="5">
    <source>
        <dbReference type="PROSITE-ProRule" id="PRU00723"/>
    </source>
</evidence>
<evidence type="ECO:0000256" key="4">
    <source>
        <dbReference type="ARBA" id="ARBA00022833"/>
    </source>
</evidence>
<reference evidence="9 10" key="1">
    <citation type="journal article" date="2020" name="Fungal Divers.">
        <title>Resolving the Mortierellaceae phylogeny through synthesis of multi-gene phylogenetics and phylogenomics.</title>
        <authorList>
            <person name="Vandepol N."/>
            <person name="Liber J."/>
            <person name="Desiro A."/>
            <person name="Na H."/>
            <person name="Kennedy M."/>
            <person name="Barry K."/>
            <person name="Grigoriev I.V."/>
            <person name="Miller A.N."/>
            <person name="O'Donnell K."/>
            <person name="Stajich J.E."/>
            <person name="Bonito G."/>
        </authorList>
    </citation>
    <scope>NUCLEOTIDE SEQUENCE [LARGE SCALE GENOMIC DNA]</scope>
    <source>
        <strain evidence="9 10">AD045</strain>
    </source>
</reference>
<dbReference type="PROSITE" id="PS50103">
    <property type="entry name" value="ZF_C3H1"/>
    <property type="match status" value="2"/>
</dbReference>
<dbReference type="EMBL" id="JAAAIM010000403">
    <property type="protein sequence ID" value="KAG0288555.1"/>
    <property type="molecule type" value="Genomic_DNA"/>
</dbReference>
<dbReference type="InterPro" id="IPR000571">
    <property type="entry name" value="Znf_CCCH"/>
</dbReference>
<dbReference type="Pfam" id="PF00642">
    <property type="entry name" value="zf-CCCH"/>
    <property type="match status" value="2"/>
</dbReference>